<evidence type="ECO:0000256" key="1">
    <source>
        <dbReference type="SAM" id="MobiDB-lite"/>
    </source>
</evidence>
<dbReference type="Proteomes" id="UP001283341">
    <property type="component" value="Unassembled WGS sequence"/>
</dbReference>
<comment type="caution">
    <text evidence="2">The sequence shown here is derived from an EMBL/GenBank/DDBJ whole genome shotgun (WGS) entry which is preliminary data.</text>
</comment>
<name>A0AAE0HVL3_9PEZI</name>
<dbReference type="AlphaFoldDB" id="A0AAE0HVL3"/>
<sequence>MTRWTTSSWPWMGGWLGDGRKEGSERWQGQGFIDRVIGFDRPLGQFRVRGYGSRHGSRRGVESLTPDNGAPTGRPVVGVRNSPDSPSQAKRQPTGPPCFSTNIGFGVLDSRSQPALSVGAKLPSVHISDPSRQPHLLTLPLELRDQIYREYLFIDAEYGYVFDFAAGKLRAARSPPVDELGNVCTDNQQIAHEIRGLALRLHTITSTTLYSDELRTRAGRWHFLLMADYGYAARLSHRFSTTSVAQGLKSYTSLVGGSKSAWGETPSVHREIMRQIYNLAIADPDIHDYFASSYWQRKRGNDEIPVHKLRYDPALIFDFDKEPWRIPTEEELDHLAAELPQRTWANNKASIRSRYDAKGFSRSDLTTRVSEWMSEASAPGLKSCASRFGLEACLRQAEPKHLFKKKGESFYYQTIFPDIIAGVVRKSRIIAEEYYGLGHSSWGHHLLATQRDQKRYDIVPPMPPLTALVEETLIRPLGNPPILTGIAPAYGPSHEFSFHRRSQTNTVTGNPSRVIAQNP</sequence>
<dbReference type="EMBL" id="JAUEDM010000008">
    <property type="protein sequence ID" value="KAK3312771.1"/>
    <property type="molecule type" value="Genomic_DNA"/>
</dbReference>
<reference evidence="2" key="2">
    <citation type="submission" date="2023-06" db="EMBL/GenBank/DDBJ databases">
        <authorList>
            <consortium name="Lawrence Berkeley National Laboratory"/>
            <person name="Haridas S."/>
            <person name="Hensen N."/>
            <person name="Bonometti L."/>
            <person name="Westerberg I."/>
            <person name="Brannstrom I.O."/>
            <person name="Guillou S."/>
            <person name="Cros-Aarteil S."/>
            <person name="Calhoun S."/>
            <person name="Kuo A."/>
            <person name="Mondo S."/>
            <person name="Pangilinan J."/>
            <person name="Riley R."/>
            <person name="Labutti K."/>
            <person name="Andreopoulos B."/>
            <person name="Lipzen A."/>
            <person name="Chen C."/>
            <person name="Yanf M."/>
            <person name="Daum C."/>
            <person name="Ng V."/>
            <person name="Clum A."/>
            <person name="Steindorff A."/>
            <person name="Ohm R."/>
            <person name="Martin F."/>
            <person name="Silar P."/>
            <person name="Natvig D."/>
            <person name="Lalanne C."/>
            <person name="Gautier V."/>
            <person name="Ament-Velasquez S.L."/>
            <person name="Kruys A."/>
            <person name="Hutchinson M.I."/>
            <person name="Powell A.J."/>
            <person name="Barry K."/>
            <person name="Miller A.N."/>
            <person name="Grigoriev I.V."/>
            <person name="Debuchy R."/>
            <person name="Gladieux P."/>
            <person name="Thoren M.H."/>
            <person name="Johannesson H."/>
        </authorList>
    </citation>
    <scope>NUCLEOTIDE SEQUENCE</scope>
    <source>
        <strain evidence="2">CBS 118394</strain>
    </source>
</reference>
<accession>A0AAE0HVL3</accession>
<feature type="region of interest" description="Disordered" evidence="1">
    <location>
        <begin position="50"/>
        <end position="97"/>
    </location>
</feature>
<evidence type="ECO:0000313" key="2">
    <source>
        <dbReference type="EMBL" id="KAK3312771.1"/>
    </source>
</evidence>
<protein>
    <submittedName>
        <fullName evidence="2">Uncharacterized protein</fullName>
    </submittedName>
</protein>
<feature type="compositionally biased region" description="Polar residues" evidence="1">
    <location>
        <begin position="82"/>
        <end position="91"/>
    </location>
</feature>
<keyword evidence="3" id="KW-1185">Reference proteome</keyword>
<proteinExistence type="predicted"/>
<reference evidence="2" key="1">
    <citation type="journal article" date="2023" name="Mol. Phylogenet. Evol.">
        <title>Genome-scale phylogeny and comparative genomics of the fungal order Sordariales.</title>
        <authorList>
            <person name="Hensen N."/>
            <person name="Bonometti L."/>
            <person name="Westerberg I."/>
            <person name="Brannstrom I.O."/>
            <person name="Guillou S."/>
            <person name="Cros-Aarteil S."/>
            <person name="Calhoun S."/>
            <person name="Haridas S."/>
            <person name="Kuo A."/>
            <person name="Mondo S."/>
            <person name="Pangilinan J."/>
            <person name="Riley R."/>
            <person name="LaButti K."/>
            <person name="Andreopoulos B."/>
            <person name="Lipzen A."/>
            <person name="Chen C."/>
            <person name="Yan M."/>
            <person name="Daum C."/>
            <person name="Ng V."/>
            <person name="Clum A."/>
            <person name="Steindorff A."/>
            <person name="Ohm R.A."/>
            <person name="Martin F."/>
            <person name="Silar P."/>
            <person name="Natvig D.O."/>
            <person name="Lalanne C."/>
            <person name="Gautier V."/>
            <person name="Ament-Velasquez S.L."/>
            <person name="Kruys A."/>
            <person name="Hutchinson M.I."/>
            <person name="Powell A.J."/>
            <person name="Barry K."/>
            <person name="Miller A.N."/>
            <person name="Grigoriev I.V."/>
            <person name="Debuchy R."/>
            <person name="Gladieux P."/>
            <person name="Hiltunen Thoren M."/>
            <person name="Johannesson H."/>
        </authorList>
    </citation>
    <scope>NUCLEOTIDE SEQUENCE</scope>
    <source>
        <strain evidence="2">CBS 118394</strain>
    </source>
</reference>
<evidence type="ECO:0000313" key="3">
    <source>
        <dbReference type="Proteomes" id="UP001283341"/>
    </source>
</evidence>
<feature type="region of interest" description="Disordered" evidence="1">
    <location>
        <begin position="1"/>
        <end position="23"/>
    </location>
</feature>
<organism evidence="2 3">
    <name type="scientific">Apodospora peruviana</name>
    <dbReference type="NCBI Taxonomy" id="516989"/>
    <lineage>
        <taxon>Eukaryota</taxon>
        <taxon>Fungi</taxon>
        <taxon>Dikarya</taxon>
        <taxon>Ascomycota</taxon>
        <taxon>Pezizomycotina</taxon>
        <taxon>Sordariomycetes</taxon>
        <taxon>Sordariomycetidae</taxon>
        <taxon>Sordariales</taxon>
        <taxon>Lasiosphaeriaceae</taxon>
        <taxon>Apodospora</taxon>
    </lineage>
</organism>
<gene>
    <name evidence="2" type="ORF">B0H66DRAFT_537853</name>
</gene>